<evidence type="ECO:0000313" key="2">
    <source>
        <dbReference type="RefSeq" id="XP_075077329.1"/>
    </source>
</evidence>
<protein>
    <submittedName>
        <fullName evidence="2">Uncharacterized protein LOC142164061</fullName>
    </submittedName>
</protein>
<sequence length="239" mass="26954">MNTVFSSLISTVIYASNAYKVWEDLRERERERERERFDKVNASRACYLHKKIATLVQGVSSVSVYFLRLRELWDVYETLAPPPSCGCPESRQHAEHYQLQKLYQFLSGLNESYENAKNQVLMIRPLPNINQAYSMIVNVESQRKVGGGNTSGVGTENGEPVALLSNRGASEGGYRPRNIYGKASPYCEYYKLKGHTKDNSYKLHGHPADFKYKKKGGGPNNYANNVIKTSSAPSAPDMQ</sequence>
<accession>A0AC58RX59</accession>
<reference evidence="1" key="1">
    <citation type="journal article" date="2014" name="Nat. Commun.">
        <title>The tobacco genome sequence and its comparison with those of tomato and potato.</title>
        <authorList>
            <person name="Sierro N."/>
            <person name="Battey J.N."/>
            <person name="Ouadi S."/>
            <person name="Bakaher N."/>
            <person name="Bovet L."/>
            <person name="Willig A."/>
            <person name="Goepfert S."/>
            <person name="Peitsch M.C."/>
            <person name="Ivanov N.V."/>
        </authorList>
    </citation>
    <scope>NUCLEOTIDE SEQUENCE [LARGE SCALE GENOMIC DNA]</scope>
</reference>
<dbReference type="RefSeq" id="XP_075077329.1">
    <property type="nucleotide sequence ID" value="XM_075221228.1"/>
</dbReference>
<dbReference type="Proteomes" id="UP000790787">
    <property type="component" value="Chromosome 9"/>
</dbReference>
<reference evidence="2" key="2">
    <citation type="submission" date="2025-08" db="UniProtKB">
        <authorList>
            <consortium name="RefSeq"/>
        </authorList>
    </citation>
    <scope>IDENTIFICATION</scope>
    <source>
        <tissue evidence="2">Leaf</tissue>
    </source>
</reference>
<keyword evidence="1" id="KW-1185">Reference proteome</keyword>
<gene>
    <name evidence="2" type="primary">LOC142164061</name>
</gene>
<proteinExistence type="predicted"/>
<name>A0AC58RX59_TOBAC</name>
<evidence type="ECO:0000313" key="1">
    <source>
        <dbReference type="Proteomes" id="UP000790787"/>
    </source>
</evidence>
<organism evidence="1 2">
    <name type="scientific">Nicotiana tabacum</name>
    <name type="common">Common tobacco</name>
    <dbReference type="NCBI Taxonomy" id="4097"/>
    <lineage>
        <taxon>Eukaryota</taxon>
        <taxon>Viridiplantae</taxon>
        <taxon>Streptophyta</taxon>
        <taxon>Embryophyta</taxon>
        <taxon>Tracheophyta</taxon>
        <taxon>Spermatophyta</taxon>
        <taxon>Magnoliopsida</taxon>
        <taxon>eudicotyledons</taxon>
        <taxon>Gunneridae</taxon>
        <taxon>Pentapetalae</taxon>
        <taxon>asterids</taxon>
        <taxon>lamiids</taxon>
        <taxon>Solanales</taxon>
        <taxon>Solanaceae</taxon>
        <taxon>Nicotianoideae</taxon>
        <taxon>Nicotianeae</taxon>
        <taxon>Nicotiana</taxon>
    </lineage>
</organism>